<dbReference type="AlphaFoldDB" id="A0AAD9I2Q8"/>
<accession>A0AAD9I2Q8</accession>
<keyword evidence="3" id="KW-1185">Reference proteome</keyword>
<feature type="compositionally biased region" description="Acidic residues" evidence="1">
    <location>
        <begin position="9"/>
        <end position="19"/>
    </location>
</feature>
<dbReference type="Proteomes" id="UP001217918">
    <property type="component" value="Unassembled WGS sequence"/>
</dbReference>
<evidence type="ECO:0000313" key="3">
    <source>
        <dbReference type="Proteomes" id="UP001217918"/>
    </source>
</evidence>
<name>A0AAD9I2Q8_9PEZI</name>
<gene>
    <name evidence="2" type="ORF">P8C59_003829</name>
</gene>
<feature type="region of interest" description="Disordered" evidence="1">
    <location>
        <begin position="1"/>
        <end position="35"/>
    </location>
</feature>
<protein>
    <submittedName>
        <fullName evidence="2">Uncharacterized protein</fullName>
    </submittedName>
</protein>
<comment type="caution">
    <text evidence="2">The sequence shown here is derived from an EMBL/GenBank/DDBJ whole genome shotgun (WGS) entry which is preliminary data.</text>
</comment>
<organism evidence="2 3">
    <name type="scientific">Phyllachora maydis</name>
    <dbReference type="NCBI Taxonomy" id="1825666"/>
    <lineage>
        <taxon>Eukaryota</taxon>
        <taxon>Fungi</taxon>
        <taxon>Dikarya</taxon>
        <taxon>Ascomycota</taxon>
        <taxon>Pezizomycotina</taxon>
        <taxon>Sordariomycetes</taxon>
        <taxon>Sordariomycetidae</taxon>
        <taxon>Phyllachorales</taxon>
        <taxon>Phyllachoraceae</taxon>
        <taxon>Phyllachora</taxon>
    </lineage>
</organism>
<reference evidence="2" key="1">
    <citation type="journal article" date="2023" name="Mol. Plant Microbe Interact.">
        <title>Elucidating the Obligate Nature and Biological Capacity of an Invasive Fungal Corn Pathogen.</title>
        <authorList>
            <person name="MacCready J.S."/>
            <person name="Roggenkamp E.M."/>
            <person name="Gdanetz K."/>
            <person name="Chilvers M.I."/>
        </authorList>
    </citation>
    <scope>NUCLEOTIDE SEQUENCE</scope>
    <source>
        <strain evidence="2">PM02</strain>
    </source>
</reference>
<proteinExistence type="predicted"/>
<evidence type="ECO:0000313" key="2">
    <source>
        <dbReference type="EMBL" id="KAK2069232.1"/>
    </source>
</evidence>
<feature type="region of interest" description="Disordered" evidence="1">
    <location>
        <begin position="48"/>
        <end position="70"/>
    </location>
</feature>
<sequence length="70" mass="7597">MKRPREPEDSGFPDAEEPAADSGMSAPTAKLPELDLAQPEVNITWVNVPSPALSKDATKKRTATEQDDFT</sequence>
<evidence type="ECO:0000256" key="1">
    <source>
        <dbReference type="SAM" id="MobiDB-lite"/>
    </source>
</evidence>
<dbReference type="EMBL" id="JAQQPM010000003">
    <property type="protein sequence ID" value="KAK2069232.1"/>
    <property type="molecule type" value="Genomic_DNA"/>
</dbReference>